<name>A0A4R7BTQ7_9HYPH</name>
<proteinExistence type="predicted"/>
<dbReference type="Proteomes" id="UP000295122">
    <property type="component" value="Unassembled WGS sequence"/>
</dbReference>
<dbReference type="AlphaFoldDB" id="A0A4R7BTQ7"/>
<reference evidence="1 2" key="1">
    <citation type="submission" date="2019-03" db="EMBL/GenBank/DDBJ databases">
        <title>Genomic Encyclopedia of Type Strains, Phase IV (KMG-IV): sequencing the most valuable type-strain genomes for metagenomic binning, comparative biology and taxonomic classification.</title>
        <authorList>
            <person name="Goeker M."/>
        </authorList>
    </citation>
    <scope>NUCLEOTIDE SEQUENCE [LARGE SCALE GENOMIC DNA]</scope>
    <source>
        <strain evidence="1 2">DSM 25903</strain>
    </source>
</reference>
<dbReference type="RefSeq" id="WP_133772572.1">
    <property type="nucleotide sequence ID" value="NZ_SNZR01000014.1"/>
</dbReference>
<gene>
    <name evidence="1" type="ORF">EV668_3598</name>
</gene>
<comment type="caution">
    <text evidence="1">The sequence shown here is derived from an EMBL/GenBank/DDBJ whole genome shotgun (WGS) entry which is preliminary data.</text>
</comment>
<sequence>MDFAVVIRLKASGRMARFDEYGRLVEWTGDVLRATHFRDLDAAELAIYGICAPELRAAIRAGYAAVVEVEDTGETYIVDAHDHYELYPRPRIRPDLGPRFIDDDARQGVPCGDRAGREHFAAALVSELFREAPLKNWRLQTLPRISPARIPGDEYTTPISARARHAGALARFQRTSRVPAHAAA</sequence>
<protein>
    <submittedName>
        <fullName evidence="1">Uncharacterized protein</fullName>
    </submittedName>
</protein>
<keyword evidence="2" id="KW-1185">Reference proteome</keyword>
<evidence type="ECO:0000313" key="2">
    <source>
        <dbReference type="Proteomes" id="UP000295122"/>
    </source>
</evidence>
<evidence type="ECO:0000313" key="1">
    <source>
        <dbReference type="EMBL" id="TDR89110.1"/>
    </source>
</evidence>
<accession>A0A4R7BTQ7</accession>
<organism evidence="1 2">
    <name type="scientific">Enterovirga rhinocerotis</name>
    <dbReference type="NCBI Taxonomy" id="1339210"/>
    <lineage>
        <taxon>Bacteria</taxon>
        <taxon>Pseudomonadati</taxon>
        <taxon>Pseudomonadota</taxon>
        <taxon>Alphaproteobacteria</taxon>
        <taxon>Hyphomicrobiales</taxon>
        <taxon>Methylobacteriaceae</taxon>
        <taxon>Enterovirga</taxon>
    </lineage>
</organism>
<dbReference type="EMBL" id="SNZR01000014">
    <property type="protein sequence ID" value="TDR89110.1"/>
    <property type="molecule type" value="Genomic_DNA"/>
</dbReference>